<sequence length="441" mass="49639">MDKNILIVDDEKNHRLMLKIHLAEEGFEVLEAENGVEALQLIDENDFDLILLDIKMDIMDGFTFLSHMRQKDLHIPVIVITAFSNVKTAVQAMKLGAVDFISKPVDTDNLLDLVKNNLKASSDESISGTDNVLKNYVFEGVYSEEGLGKIIEMLKMVAPTDATVLITGESGTGKELVAKSIHDNSHRKNGPFLAVNCAALNENLIESEMFGHEKGAFTGAVSQKKGKFELADKGTLFLDEVAELPLPTQAKLLRALQEKVFERVGGEKSIRTDVRIVTATNRNIKEMVKEGGFREDLFFRLNVFPINLPPLRERKSEIPLLVKFFIDKYSHSFNKLIRGYTDSYIQKLMKFDFTGNIRELSNLVERSIILCTSDKLDASHLPEPEYSDFSEDSAMDVRGNERNLITKALKQTNGNKTKAAEILGISRRTLHNKIKEYEIEV</sequence>
<dbReference type="Gene3D" id="1.10.10.60">
    <property type="entry name" value="Homeodomain-like"/>
    <property type="match status" value="1"/>
</dbReference>
<dbReference type="Gene3D" id="3.40.50.2300">
    <property type="match status" value="1"/>
</dbReference>
<keyword evidence="2" id="KW-0547">Nucleotide-binding</keyword>
<dbReference type="GO" id="GO:0005524">
    <property type="term" value="F:ATP binding"/>
    <property type="evidence" value="ECO:0007669"/>
    <property type="project" value="UniProtKB-KW"/>
</dbReference>
<evidence type="ECO:0000313" key="11">
    <source>
        <dbReference type="Proteomes" id="UP000262325"/>
    </source>
</evidence>
<evidence type="ECO:0000256" key="4">
    <source>
        <dbReference type="ARBA" id="ARBA00023012"/>
    </source>
</evidence>
<dbReference type="Pfam" id="PF02954">
    <property type="entry name" value="HTH_8"/>
    <property type="match status" value="1"/>
</dbReference>
<feature type="modified residue" description="4-aspartylphosphate" evidence="7">
    <location>
        <position position="53"/>
    </location>
</feature>
<evidence type="ECO:0000259" key="9">
    <source>
        <dbReference type="PROSITE" id="PS50110"/>
    </source>
</evidence>
<dbReference type="CDD" id="cd00009">
    <property type="entry name" value="AAA"/>
    <property type="match status" value="1"/>
</dbReference>
<keyword evidence="6" id="KW-0804">Transcription</keyword>
<dbReference type="Proteomes" id="UP000262325">
    <property type="component" value="Unassembled WGS sequence"/>
</dbReference>
<evidence type="ECO:0000256" key="1">
    <source>
        <dbReference type="ARBA" id="ARBA00022553"/>
    </source>
</evidence>
<dbReference type="SUPFAM" id="SSF52172">
    <property type="entry name" value="CheY-like"/>
    <property type="match status" value="1"/>
</dbReference>
<dbReference type="Pfam" id="PF00158">
    <property type="entry name" value="Sigma54_activat"/>
    <property type="match status" value="1"/>
</dbReference>
<evidence type="ECO:0000259" key="8">
    <source>
        <dbReference type="PROSITE" id="PS50045"/>
    </source>
</evidence>
<dbReference type="FunFam" id="3.40.50.300:FF:000006">
    <property type="entry name" value="DNA-binding transcriptional regulator NtrC"/>
    <property type="match status" value="1"/>
</dbReference>
<dbReference type="PANTHER" id="PTHR32071:SF57">
    <property type="entry name" value="C4-DICARBOXYLATE TRANSPORT TRANSCRIPTIONAL REGULATORY PROTEIN DCTD"/>
    <property type="match status" value="1"/>
</dbReference>
<dbReference type="PRINTS" id="PR01590">
    <property type="entry name" value="HTHFIS"/>
</dbReference>
<evidence type="ECO:0000256" key="6">
    <source>
        <dbReference type="ARBA" id="ARBA00023163"/>
    </source>
</evidence>
<keyword evidence="5" id="KW-0805">Transcription regulation</keyword>
<dbReference type="Gene3D" id="3.40.50.300">
    <property type="entry name" value="P-loop containing nucleotide triphosphate hydrolases"/>
    <property type="match status" value="1"/>
</dbReference>
<reference evidence="10 11" key="1">
    <citation type="journal article" date="2018" name="Nat. Biotechnol.">
        <title>A standardized bacterial taxonomy based on genome phylogeny substantially revises the tree of life.</title>
        <authorList>
            <person name="Parks D.H."/>
            <person name="Chuvochina M."/>
            <person name="Waite D.W."/>
            <person name="Rinke C."/>
            <person name="Skarshewski A."/>
            <person name="Chaumeil P.A."/>
            <person name="Hugenholtz P."/>
        </authorList>
    </citation>
    <scope>NUCLEOTIDE SEQUENCE [LARGE SCALE GENOMIC DNA]</scope>
    <source>
        <strain evidence="10">UBA8672</strain>
    </source>
</reference>
<organism evidence="10 11">
    <name type="scientific">Flexistipes sinusarabici</name>
    <dbReference type="NCBI Taxonomy" id="2352"/>
    <lineage>
        <taxon>Bacteria</taxon>
        <taxon>Pseudomonadati</taxon>
        <taxon>Deferribacterota</taxon>
        <taxon>Deferribacteres</taxon>
        <taxon>Deferribacterales</taxon>
        <taxon>Flexistipitaceae</taxon>
        <taxon>Flexistipes</taxon>
    </lineage>
</organism>
<dbReference type="InterPro" id="IPR003593">
    <property type="entry name" value="AAA+_ATPase"/>
</dbReference>
<dbReference type="InterPro" id="IPR011006">
    <property type="entry name" value="CheY-like_superfamily"/>
</dbReference>
<dbReference type="InterPro" id="IPR027417">
    <property type="entry name" value="P-loop_NTPase"/>
</dbReference>
<evidence type="ECO:0000256" key="5">
    <source>
        <dbReference type="ARBA" id="ARBA00023015"/>
    </source>
</evidence>
<dbReference type="PROSITE" id="PS50110">
    <property type="entry name" value="RESPONSE_REGULATORY"/>
    <property type="match status" value="1"/>
</dbReference>
<dbReference type="GO" id="GO:0043565">
    <property type="term" value="F:sequence-specific DNA binding"/>
    <property type="evidence" value="ECO:0007669"/>
    <property type="project" value="InterPro"/>
</dbReference>
<dbReference type="GO" id="GO:0000160">
    <property type="term" value="P:phosphorelay signal transduction system"/>
    <property type="evidence" value="ECO:0007669"/>
    <property type="project" value="UniProtKB-KW"/>
</dbReference>
<comment type="caution">
    <text evidence="10">The sequence shown here is derived from an EMBL/GenBank/DDBJ whole genome shotgun (WGS) entry which is preliminary data.</text>
</comment>
<keyword evidence="4" id="KW-0902">Two-component regulatory system</keyword>
<name>A0A3D5QAG5_FLESI</name>
<dbReference type="InterPro" id="IPR025943">
    <property type="entry name" value="Sigma_54_int_dom_ATP-bd_2"/>
</dbReference>
<feature type="domain" description="Sigma-54 factor interaction" evidence="8">
    <location>
        <begin position="140"/>
        <end position="369"/>
    </location>
</feature>
<dbReference type="InterPro" id="IPR058031">
    <property type="entry name" value="AAA_lid_NorR"/>
</dbReference>
<evidence type="ECO:0000256" key="2">
    <source>
        <dbReference type="ARBA" id="ARBA00022741"/>
    </source>
</evidence>
<dbReference type="Gene3D" id="1.10.8.60">
    <property type="match status" value="1"/>
</dbReference>
<evidence type="ECO:0000313" key="10">
    <source>
        <dbReference type="EMBL" id="HCW92279.1"/>
    </source>
</evidence>
<dbReference type="EMBL" id="DPPF01000024">
    <property type="protein sequence ID" value="HCW92279.1"/>
    <property type="molecule type" value="Genomic_DNA"/>
</dbReference>
<dbReference type="SMART" id="SM00448">
    <property type="entry name" value="REC"/>
    <property type="match status" value="1"/>
</dbReference>
<dbReference type="SUPFAM" id="SSF52540">
    <property type="entry name" value="P-loop containing nucleoside triphosphate hydrolases"/>
    <property type="match status" value="1"/>
</dbReference>
<dbReference type="InterPro" id="IPR009057">
    <property type="entry name" value="Homeodomain-like_sf"/>
</dbReference>
<dbReference type="PROSITE" id="PS00675">
    <property type="entry name" value="SIGMA54_INTERACT_1"/>
    <property type="match status" value="1"/>
</dbReference>
<proteinExistence type="predicted"/>
<dbReference type="SMART" id="SM00382">
    <property type="entry name" value="AAA"/>
    <property type="match status" value="1"/>
</dbReference>
<dbReference type="AlphaFoldDB" id="A0A3D5QAG5"/>
<dbReference type="FunFam" id="3.40.50.2300:FF:000018">
    <property type="entry name" value="DNA-binding transcriptional regulator NtrC"/>
    <property type="match status" value="1"/>
</dbReference>
<evidence type="ECO:0000256" key="3">
    <source>
        <dbReference type="ARBA" id="ARBA00022840"/>
    </source>
</evidence>
<dbReference type="InterPro" id="IPR001789">
    <property type="entry name" value="Sig_transdc_resp-reg_receiver"/>
</dbReference>
<evidence type="ECO:0000256" key="7">
    <source>
        <dbReference type="PROSITE-ProRule" id="PRU00169"/>
    </source>
</evidence>
<dbReference type="GO" id="GO:0006355">
    <property type="term" value="P:regulation of DNA-templated transcription"/>
    <property type="evidence" value="ECO:0007669"/>
    <property type="project" value="InterPro"/>
</dbReference>
<dbReference type="InterPro" id="IPR002197">
    <property type="entry name" value="HTH_Fis"/>
</dbReference>
<dbReference type="InterPro" id="IPR025662">
    <property type="entry name" value="Sigma_54_int_dom_ATP-bd_1"/>
</dbReference>
<keyword evidence="3" id="KW-0067">ATP-binding</keyword>
<gene>
    <name evidence="10" type="ORF">DHM44_01190</name>
</gene>
<dbReference type="SUPFAM" id="SSF46689">
    <property type="entry name" value="Homeodomain-like"/>
    <property type="match status" value="1"/>
</dbReference>
<dbReference type="PROSITE" id="PS00676">
    <property type="entry name" value="SIGMA54_INTERACT_2"/>
    <property type="match status" value="1"/>
</dbReference>
<keyword evidence="1 7" id="KW-0597">Phosphoprotein</keyword>
<accession>A0A3D5QAG5</accession>
<dbReference type="PROSITE" id="PS50045">
    <property type="entry name" value="SIGMA54_INTERACT_4"/>
    <property type="match status" value="1"/>
</dbReference>
<dbReference type="PANTHER" id="PTHR32071">
    <property type="entry name" value="TRANSCRIPTIONAL REGULATORY PROTEIN"/>
    <property type="match status" value="1"/>
</dbReference>
<dbReference type="Pfam" id="PF00072">
    <property type="entry name" value="Response_reg"/>
    <property type="match status" value="1"/>
</dbReference>
<feature type="domain" description="Response regulatory" evidence="9">
    <location>
        <begin position="4"/>
        <end position="118"/>
    </location>
</feature>
<dbReference type="InterPro" id="IPR002078">
    <property type="entry name" value="Sigma_54_int"/>
</dbReference>
<protein>
    <submittedName>
        <fullName evidence="10">Sigma-54-dependent Fis family transcriptional regulator</fullName>
    </submittedName>
</protein>
<dbReference type="Pfam" id="PF25601">
    <property type="entry name" value="AAA_lid_14"/>
    <property type="match status" value="1"/>
</dbReference>